<dbReference type="Pfam" id="PF08044">
    <property type="entry name" value="DUF1707"/>
    <property type="match status" value="1"/>
</dbReference>
<accession>A0A290ZEE9</accession>
<dbReference type="PANTHER" id="PTHR40763">
    <property type="entry name" value="MEMBRANE PROTEIN-RELATED"/>
    <property type="match status" value="1"/>
</dbReference>
<keyword evidence="5" id="KW-1185">Reference proteome</keyword>
<dbReference type="AlphaFoldDB" id="A0A290ZEE9"/>
<evidence type="ECO:0000259" key="3">
    <source>
        <dbReference type="Pfam" id="PF08044"/>
    </source>
</evidence>
<keyword evidence="2" id="KW-0472">Membrane</keyword>
<keyword evidence="2" id="KW-0812">Transmembrane</keyword>
<evidence type="ECO:0000256" key="2">
    <source>
        <dbReference type="SAM" id="Phobius"/>
    </source>
</evidence>
<evidence type="ECO:0000313" key="5">
    <source>
        <dbReference type="Proteomes" id="UP000218505"/>
    </source>
</evidence>
<dbReference type="EMBL" id="CP023445">
    <property type="protein sequence ID" value="ATE57420.1"/>
    <property type="molecule type" value="Genomic_DNA"/>
</dbReference>
<protein>
    <recommendedName>
        <fullName evidence="3">DUF1707 domain-containing protein</fullName>
    </recommendedName>
</protein>
<proteinExistence type="predicted"/>
<organism evidence="4 5">
    <name type="scientific">Actinosynnema pretiosum</name>
    <dbReference type="NCBI Taxonomy" id="42197"/>
    <lineage>
        <taxon>Bacteria</taxon>
        <taxon>Bacillati</taxon>
        <taxon>Actinomycetota</taxon>
        <taxon>Actinomycetes</taxon>
        <taxon>Pseudonocardiales</taxon>
        <taxon>Pseudonocardiaceae</taxon>
        <taxon>Actinosynnema</taxon>
    </lineage>
</organism>
<feature type="transmembrane region" description="Helical" evidence="2">
    <location>
        <begin position="155"/>
        <end position="174"/>
    </location>
</feature>
<feature type="region of interest" description="Disordered" evidence="1">
    <location>
        <begin position="1"/>
        <end position="26"/>
    </location>
</feature>
<keyword evidence="2" id="KW-1133">Transmembrane helix</keyword>
<sequence>MGFLPPGTGATWIPRGAGGLHHGGVIEPVKPEDIRVSDKDREQVQDFLRRAHVEGSLDVTEFDERVGEALRARTRGDLARLIADLPVPDTEPLDFRPRPQAPAPTAGYARPDSKYHRVLRVLTQIWLAVSALNFVVWLLVNVSDFIDGHGLDYPWFLWFTAPLGAALGALWWLAPREQRARG</sequence>
<dbReference type="Proteomes" id="UP000218505">
    <property type="component" value="Chromosome"/>
</dbReference>
<name>A0A290ZEE9_9PSEU</name>
<gene>
    <name evidence="4" type="ORF">CNX65_32340</name>
</gene>
<dbReference type="PANTHER" id="PTHR40763:SF4">
    <property type="entry name" value="DUF1707 DOMAIN-CONTAINING PROTEIN"/>
    <property type="match status" value="1"/>
</dbReference>
<evidence type="ECO:0000313" key="4">
    <source>
        <dbReference type="EMBL" id="ATE57420.1"/>
    </source>
</evidence>
<evidence type="ECO:0000256" key="1">
    <source>
        <dbReference type="SAM" id="MobiDB-lite"/>
    </source>
</evidence>
<feature type="domain" description="DUF1707" evidence="3">
    <location>
        <begin position="34"/>
        <end position="86"/>
    </location>
</feature>
<dbReference type="InterPro" id="IPR012551">
    <property type="entry name" value="DUF1707_SHOCT-like"/>
</dbReference>
<dbReference type="KEGG" id="apre:CNX65_32340"/>
<reference evidence="4" key="1">
    <citation type="submission" date="2017-09" db="EMBL/GenBank/DDBJ databases">
        <title>Complete Genome Sequence of ansamitocin-producing Bacterium Actinosynnema pretiosum X47.</title>
        <authorList>
            <person name="Cao G."/>
            <person name="Zong G."/>
            <person name="Zhong C."/>
            <person name="Fu J."/>
        </authorList>
    </citation>
    <scope>NUCLEOTIDE SEQUENCE [LARGE SCALE GENOMIC DNA]</scope>
    <source>
        <strain evidence="4">X47</strain>
    </source>
</reference>
<feature type="transmembrane region" description="Helical" evidence="2">
    <location>
        <begin position="118"/>
        <end position="140"/>
    </location>
</feature>